<dbReference type="GO" id="GO:0046872">
    <property type="term" value="F:metal ion binding"/>
    <property type="evidence" value="ECO:0007669"/>
    <property type="project" value="UniProtKB-KW"/>
</dbReference>
<dbReference type="PROSITE" id="PS01302">
    <property type="entry name" value="UPF0758"/>
    <property type="match status" value="1"/>
</dbReference>
<evidence type="ECO:0000256" key="5">
    <source>
        <dbReference type="ARBA" id="ARBA00022833"/>
    </source>
</evidence>
<dbReference type="Pfam" id="PF04002">
    <property type="entry name" value="RadC"/>
    <property type="match status" value="1"/>
</dbReference>
<keyword evidence="3" id="KW-0479">Metal-binding</keyword>
<dbReference type="PANTHER" id="PTHR30471">
    <property type="entry name" value="DNA REPAIR PROTEIN RADC"/>
    <property type="match status" value="1"/>
</dbReference>
<evidence type="ECO:0000256" key="3">
    <source>
        <dbReference type="ARBA" id="ARBA00022723"/>
    </source>
</evidence>
<keyword evidence="6" id="KW-0482">Metalloprotease</keyword>
<dbReference type="InterPro" id="IPR020891">
    <property type="entry name" value="UPF0758_CS"/>
</dbReference>
<dbReference type="PROSITE" id="PS50249">
    <property type="entry name" value="MPN"/>
    <property type="match status" value="1"/>
</dbReference>
<dbReference type="PANTHER" id="PTHR30471:SF3">
    <property type="entry name" value="UPF0758 PROTEIN YEES-RELATED"/>
    <property type="match status" value="1"/>
</dbReference>
<evidence type="ECO:0000256" key="4">
    <source>
        <dbReference type="ARBA" id="ARBA00022801"/>
    </source>
</evidence>
<evidence type="ECO:0000259" key="8">
    <source>
        <dbReference type="PROSITE" id="PS50249"/>
    </source>
</evidence>
<dbReference type="Pfam" id="PF20582">
    <property type="entry name" value="UPF0758_N"/>
    <property type="match status" value="1"/>
</dbReference>
<reference evidence="9" key="1">
    <citation type="submission" date="2021-01" db="EMBL/GenBank/DDBJ databases">
        <title>Genomic Encyclopedia of Type Strains, Phase IV (KMG-IV): sequencing the most valuable type-strain genomes for metagenomic binning, comparative biology and taxonomic classification.</title>
        <authorList>
            <person name="Goeker M."/>
        </authorList>
    </citation>
    <scope>NUCLEOTIDE SEQUENCE</scope>
    <source>
        <strain evidence="9">DSM 25523</strain>
    </source>
</reference>
<comment type="similarity">
    <text evidence="1 7">Belongs to the UPF0758 family.</text>
</comment>
<organism evidence="9 10">
    <name type="scientific">Brevibacillus fulvus</name>
    <dbReference type="NCBI Taxonomy" id="1125967"/>
    <lineage>
        <taxon>Bacteria</taxon>
        <taxon>Bacillati</taxon>
        <taxon>Bacillota</taxon>
        <taxon>Bacilli</taxon>
        <taxon>Bacillales</taxon>
        <taxon>Paenibacillaceae</taxon>
        <taxon>Brevibacillus</taxon>
    </lineage>
</organism>
<dbReference type="AlphaFoldDB" id="A0A939BUW3"/>
<evidence type="ECO:0000256" key="7">
    <source>
        <dbReference type="RuleBase" id="RU003797"/>
    </source>
</evidence>
<dbReference type="RefSeq" id="WP_275581936.1">
    <property type="nucleotide sequence ID" value="NZ_BAABIN010000007.1"/>
</dbReference>
<evidence type="ECO:0000256" key="1">
    <source>
        <dbReference type="ARBA" id="ARBA00010243"/>
    </source>
</evidence>
<evidence type="ECO:0000256" key="2">
    <source>
        <dbReference type="ARBA" id="ARBA00022670"/>
    </source>
</evidence>
<dbReference type="NCBIfam" id="TIGR00608">
    <property type="entry name" value="radc"/>
    <property type="match status" value="1"/>
</dbReference>
<keyword evidence="4" id="KW-0378">Hydrolase</keyword>
<keyword evidence="2" id="KW-0645">Protease</keyword>
<keyword evidence="10" id="KW-1185">Reference proteome</keyword>
<accession>A0A939BUW3</accession>
<keyword evidence="5" id="KW-0862">Zinc</keyword>
<feature type="domain" description="MPN" evidence="8">
    <location>
        <begin position="112"/>
        <end position="234"/>
    </location>
</feature>
<dbReference type="Gene3D" id="1.10.150.20">
    <property type="entry name" value="5' to 3' exonuclease, C-terminal subdomain"/>
    <property type="match status" value="1"/>
</dbReference>
<evidence type="ECO:0000313" key="10">
    <source>
        <dbReference type="Proteomes" id="UP000717624"/>
    </source>
</evidence>
<dbReference type="GO" id="GO:0008237">
    <property type="term" value="F:metallopeptidase activity"/>
    <property type="evidence" value="ECO:0007669"/>
    <property type="project" value="UniProtKB-KW"/>
</dbReference>
<protein>
    <submittedName>
        <fullName evidence="9">DNA repair protein RadC</fullName>
    </submittedName>
</protein>
<dbReference type="NCBIfam" id="NF000642">
    <property type="entry name" value="PRK00024.1"/>
    <property type="match status" value="1"/>
</dbReference>
<dbReference type="CDD" id="cd08071">
    <property type="entry name" value="MPN_DUF2466"/>
    <property type="match status" value="1"/>
</dbReference>
<evidence type="ECO:0000313" key="9">
    <source>
        <dbReference type="EMBL" id="MBM7590026.1"/>
    </source>
</evidence>
<comment type="caution">
    <text evidence="9">The sequence shown here is derived from an EMBL/GenBank/DDBJ whole genome shotgun (WGS) entry which is preliminary data.</text>
</comment>
<dbReference type="Proteomes" id="UP000717624">
    <property type="component" value="Unassembled WGS sequence"/>
</dbReference>
<dbReference type="Gene3D" id="3.40.140.10">
    <property type="entry name" value="Cytidine Deaminase, domain 2"/>
    <property type="match status" value="1"/>
</dbReference>
<dbReference type="InterPro" id="IPR037518">
    <property type="entry name" value="MPN"/>
</dbReference>
<evidence type="ECO:0000256" key="6">
    <source>
        <dbReference type="ARBA" id="ARBA00023049"/>
    </source>
</evidence>
<dbReference type="InterPro" id="IPR001405">
    <property type="entry name" value="UPF0758"/>
</dbReference>
<dbReference type="InterPro" id="IPR010994">
    <property type="entry name" value="RuvA_2-like"/>
</dbReference>
<dbReference type="SUPFAM" id="SSF47781">
    <property type="entry name" value="RuvA domain 2-like"/>
    <property type="match status" value="1"/>
</dbReference>
<name>A0A939BUW3_9BACL</name>
<dbReference type="InterPro" id="IPR046778">
    <property type="entry name" value="UPF0758_N"/>
</dbReference>
<dbReference type="GO" id="GO:0006508">
    <property type="term" value="P:proteolysis"/>
    <property type="evidence" value="ECO:0007669"/>
    <property type="project" value="UniProtKB-KW"/>
</dbReference>
<dbReference type="SUPFAM" id="SSF102712">
    <property type="entry name" value="JAB1/MPN domain"/>
    <property type="match status" value="1"/>
</dbReference>
<gene>
    <name evidence="9" type="ORF">JOD01_001627</name>
</gene>
<proteinExistence type="inferred from homology"/>
<dbReference type="EMBL" id="JAFBEB010000004">
    <property type="protein sequence ID" value="MBM7590026.1"/>
    <property type="molecule type" value="Genomic_DNA"/>
</dbReference>
<dbReference type="InterPro" id="IPR025657">
    <property type="entry name" value="RadC_JAB"/>
</dbReference>
<sequence length="234" mass="25967">MQVKSCNEKKKRNVPSYEMPRERLLRYGAASLADAELLAILLRTGTEHKSSFELAQTLLATFGDLRGLAQASTEELMQIKGIGQVKSLELLAAMELGRRITAKSVLSARRTSIRLPRDVAELMIPEMSHLNQEHFVCLFLNTKNHVIGKQTIFVGSLDASIVHPREVFREAIKRSSASLICLHNHPSGDPSPSREDIAVTRTLREAGDLVGISLLDHIIIGDGRYVSLKEQGYL</sequence>